<organism evidence="1 2">
    <name type="scientific">Nonomuraea guangzhouensis</name>
    <dbReference type="NCBI Taxonomy" id="1291555"/>
    <lineage>
        <taxon>Bacteria</taxon>
        <taxon>Bacillati</taxon>
        <taxon>Actinomycetota</taxon>
        <taxon>Actinomycetes</taxon>
        <taxon>Streptosporangiales</taxon>
        <taxon>Streptosporangiaceae</taxon>
        <taxon>Nonomuraea</taxon>
    </lineage>
</organism>
<comment type="caution">
    <text evidence="1">The sequence shown here is derived from an EMBL/GenBank/DDBJ whole genome shotgun (WGS) entry which is preliminary data.</text>
</comment>
<evidence type="ECO:0000313" key="2">
    <source>
        <dbReference type="Proteomes" id="UP001597097"/>
    </source>
</evidence>
<proteinExistence type="predicted"/>
<dbReference type="Proteomes" id="UP001597097">
    <property type="component" value="Unassembled WGS sequence"/>
</dbReference>
<gene>
    <name evidence="1" type="ORF">ACFSJ0_52990</name>
</gene>
<accession>A0ABW4GSM0</accession>
<name>A0ABW4GSM0_9ACTN</name>
<dbReference type="EMBL" id="JBHUCM010000051">
    <property type="protein sequence ID" value="MFD1545840.1"/>
    <property type="molecule type" value="Genomic_DNA"/>
</dbReference>
<dbReference type="RefSeq" id="WP_219537916.1">
    <property type="nucleotide sequence ID" value="NZ_JAHKRM010000042.1"/>
</dbReference>
<protein>
    <submittedName>
        <fullName evidence="1">Uncharacterized protein</fullName>
    </submittedName>
</protein>
<evidence type="ECO:0000313" key="1">
    <source>
        <dbReference type="EMBL" id="MFD1545840.1"/>
    </source>
</evidence>
<keyword evidence="2" id="KW-1185">Reference proteome</keyword>
<reference evidence="2" key="1">
    <citation type="journal article" date="2019" name="Int. J. Syst. Evol. Microbiol.">
        <title>The Global Catalogue of Microorganisms (GCM) 10K type strain sequencing project: providing services to taxonomists for standard genome sequencing and annotation.</title>
        <authorList>
            <consortium name="The Broad Institute Genomics Platform"/>
            <consortium name="The Broad Institute Genome Sequencing Center for Infectious Disease"/>
            <person name="Wu L."/>
            <person name="Ma J."/>
        </authorList>
    </citation>
    <scope>NUCLEOTIDE SEQUENCE [LARGE SCALE GENOMIC DNA]</scope>
    <source>
        <strain evidence="2">CGMCC 1.15399</strain>
    </source>
</reference>
<sequence length="48" mass="5707">MFRALNRMSDRLLDRLLPSTTARAEPCWWDPILRMTCCLYSGTKYCHL</sequence>